<evidence type="ECO:0000256" key="1">
    <source>
        <dbReference type="ARBA" id="ARBA00009179"/>
    </source>
</evidence>
<dbReference type="PATRIC" id="fig|679200.3.peg.159"/>
<accession>G5GF05</accession>
<dbReference type="CDD" id="cd06782">
    <property type="entry name" value="cpPDZ_CPP-like"/>
    <property type="match status" value="1"/>
</dbReference>
<evidence type="ECO:0000256" key="2">
    <source>
        <dbReference type="ARBA" id="ARBA00022670"/>
    </source>
</evidence>
<dbReference type="RefSeq" id="WP_005539089.1">
    <property type="nucleotide sequence ID" value="NZ_JH378829.1"/>
</dbReference>
<dbReference type="NCBIfam" id="TIGR00225">
    <property type="entry name" value="prc"/>
    <property type="match status" value="1"/>
</dbReference>
<keyword evidence="3 5" id="KW-0378">Hydrolase</keyword>
<protein>
    <recommendedName>
        <fullName evidence="8">PDZ domain-containing protein</fullName>
    </recommendedName>
</protein>
<feature type="compositionally biased region" description="Low complexity" evidence="6">
    <location>
        <begin position="1"/>
        <end position="43"/>
    </location>
</feature>
<comment type="similarity">
    <text evidence="1 5">Belongs to the peptidase S41A family.</text>
</comment>
<evidence type="ECO:0000256" key="6">
    <source>
        <dbReference type="SAM" id="MobiDB-lite"/>
    </source>
</evidence>
<feature type="compositionally biased region" description="Polar residues" evidence="6">
    <location>
        <begin position="44"/>
        <end position="73"/>
    </location>
</feature>
<dbReference type="PANTHER" id="PTHR32060">
    <property type="entry name" value="TAIL-SPECIFIC PROTEASE"/>
    <property type="match status" value="1"/>
</dbReference>
<gene>
    <name evidence="9" type="ORF">HMPREF9333_00143</name>
</gene>
<dbReference type="GO" id="GO:0008236">
    <property type="term" value="F:serine-type peptidase activity"/>
    <property type="evidence" value="ECO:0007669"/>
    <property type="project" value="UniProtKB-KW"/>
</dbReference>
<dbReference type="InterPro" id="IPR001478">
    <property type="entry name" value="PDZ"/>
</dbReference>
<evidence type="ECO:0000313" key="10">
    <source>
        <dbReference type="Proteomes" id="UP000003011"/>
    </source>
</evidence>
<evidence type="ECO:0000256" key="5">
    <source>
        <dbReference type="RuleBase" id="RU004404"/>
    </source>
</evidence>
<dbReference type="SUPFAM" id="SSF50156">
    <property type="entry name" value="PDZ domain-like"/>
    <property type="match status" value="1"/>
</dbReference>
<dbReference type="STRING" id="679200.HMPREF9333_00143"/>
<dbReference type="GO" id="GO:0004175">
    <property type="term" value="F:endopeptidase activity"/>
    <property type="evidence" value="ECO:0007669"/>
    <property type="project" value="TreeGrafter"/>
</dbReference>
<organism evidence="9 10">
    <name type="scientific">Johnsonella ignava ATCC 51276</name>
    <dbReference type="NCBI Taxonomy" id="679200"/>
    <lineage>
        <taxon>Bacteria</taxon>
        <taxon>Bacillati</taxon>
        <taxon>Bacillota</taxon>
        <taxon>Clostridia</taxon>
        <taxon>Lachnospirales</taxon>
        <taxon>Lachnospiraceae</taxon>
        <taxon>Johnsonella</taxon>
    </lineage>
</organism>
<dbReference type="Gene3D" id="2.30.42.10">
    <property type="match status" value="1"/>
</dbReference>
<feature type="transmembrane region" description="Helical" evidence="7">
    <location>
        <begin position="102"/>
        <end position="125"/>
    </location>
</feature>
<comment type="caution">
    <text evidence="9">The sequence shown here is derived from an EMBL/GenBank/DDBJ whole genome shotgun (WGS) entry which is preliminary data.</text>
</comment>
<sequence length="516" mass="56977">MDNNEFNENNLGNGQGQDNNLYGFNPDSNDNNYNNNSNYNNDSEGFNQNHNYNSGGFKQSRDYNNGYQNTQFPDNAGRNFKNYGMRNDDFYYKPSQKRKTRFWTGFFAGFIVAFVVIIAYSFAVYSNSRWPVKNDISSGAAKGQASGNDAAVNNNYELDMDKIGKKLAKIQKIIGKSYLFSEDPTAVEEGIYAGFMKGLGDPYSVYYTEDEYKKLTEDTSGVYQGIGASVSRNPNTGITSISKVFKGTPAQEAGLMSGDIIYKVNGEDVTGLDLDILVRQHIRGEDGSSFEMTVLRGDGAKEMTFTLTRRKIEVPTVESRMLEDKIGYISVSQFDELTSEQFKAAIEELKNQGMERLVVDLRDNPGGLLSAVVDMLDYILPKGLLVYTADKDGNGQKYSSDDEHALNMPMVVVVNGNSASASEVFAGAVRDFDWAKLVGTKTFGKGIVQNLIPLSDGSAIKITTSHYYTPEGFDLHGKGIEPDIKVELDEGAQTGSENDNQLKTAVEALKEIAPKN</sequence>
<keyword evidence="2 5" id="KW-0645">Protease</keyword>
<dbReference type="InterPro" id="IPR029045">
    <property type="entry name" value="ClpP/crotonase-like_dom_sf"/>
</dbReference>
<reference evidence="9 10" key="1">
    <citation type="submission" date="2011-08" db="EMBL/GenBank/DDBJ databases">
        <title>The Genome Sequence of Johnsonella ignava ATCC 51276.</title>
        <authorList>
            <consortium name="The Broad Institute Genome Sequencing Platform"/>
            <person name="Earl A."/>
            <person name="Ward D."/>
            <person name="Feldgarden M."/>
            <person name="Gevers D."/>
            <person name="Izard J."/>
            <person name="Blanton J.M."/>
            <person name="Baranova O.V."/>
            <person name="Dewhirst F.E."/>
            <person name="Young S.K."/>
            <person name="Zeng Q."/>
            <person name="Gargeya S."/>
            <person name="Fitzgerald M."/>
            <person name="Haas B."/>
            <person name="Abouelleil A."/>
            <person name="Alvarado L."/>
            <person name="Arachchi H.M."/>
            <person name="Berlin A."/>
            <person name="Brown A."/>
            <person name="Chapman S.B."/>
            <person name="Chen Z."/>
            <person name="Dunbar C."/>
            <person name="Freedman E."/>
            <person name="Gearin G."/>
            <person name="Gellesch M."/>
            <person name="Goldberg J."/>
            <person name="Griggs A."/>
            <person name="Gujja S."/>
            <person name="Heiman D."/>
            <person name="Howarth C."/>
            <person name="Larson L."/>
            <person name="Lui A."/>
            <person name="MacDonald P.J.P."/>
            <person name="Montmayeur A."/>
            <person name="Murphy C."/>
            <person name="Neiman D."/>
            <person name="Pearson M."/>
            <person name="Priest M."/>
            <person name="Roberts A."/>
            <person name="Saif S."/>
            <person name="Shea T."/>
            <person name="Shenoy N."/>
            <person name="Sisk P."/>
            <person name="Stolte C."/>
            <person name="Sykes S."/>
            <person name="Wortman J."/>
            <person name="Nusbaum C."/>
            <person name="Birren B."/>
        </authorList>
    </citation>
    <scope>NUCLEOTIDE SEQUENCE [LARGE SCALE GENOMIC DNA]</scope>
    <source>
        <strain evidence="9 10">ATCC 51276</strain>
    </source>
</reference>
<dbReference type="Gene3D" id="3.90.226.10">
    <property type="entry name" value="2-enoyl-CoA Hydratase, Chain A, domain 1"/>
    <property type="match status" value="1"/>
</dbReference>
<keyword evidence="4 5" id="KW-0720">Serine protease</keyword>
<evidence type="ECO:0000256" key="3">
    <source>
        <dbReference type="ARBA" id="ARBA00022801"/>
    </source>
</evidence>
<dbReference type="EMBL" id="ACZL01000003">
    <property type="protein sequence ID" value="EHI56696.1"/>
    <property type="molecule type" value="Genomic_DNA"/>
</dbReference>
<dbReference type="InterPro" id="IPR005151">
    <property type="entry name" value="Tail-specific_protease"/>
</dbReference>
<dbReference type="HOGENOM" id="CLU_017295_3_2_9"/>
<dbReference type="InterPro" id="IPR041489">
    <property type="entry name" value="PDZ_6"/>
</dbReference>
<dbReference type="GO" id="GO:0006508">
    <property type="term" value="P:proteolysis"/>
    <property type="evidence" value="ECO:0007669"/>
    <property type="project" value="UniProtKB-KW"/>
</dbReference>
<keyword evidence="7" id="KW-0812">Transmembrane</keyword>
<dbReference type="Proteomes" id="UP000003011">
    <property type="component" value="Unassembled WGS sequence"/>
</dbReference>
<dbReference type="PANTHER" id="PTHR32060:SF30">
    <property type="entry name" value="CARBOXY-TERMINAL PROCESSING PROTEASE CTPA"/>
    <property type="match status" value="1"/>
</dbReference>
<dbReference type="CDD" id="cd07560">
    <property type="entry name" value="Peptidase_S41_CPP"/>
    <property type="match status" value="1"/>
</dbReference>
<keyword evidence="7" id="KW-0472">Membrane</keyword>
<feature type="region of interest" description="Disordered" evidence="6">
    <location>
        <begin position="1"/>
        <end position="79"/>
    </location>
</feature>
<evidence type="ECO:0000256" key="7">
    <source>
        <dbReference type="SAM" id="Phobius"/>
    </source>
</evidence>
<dbReference type="GO" id="GO:0030288">
    <property type="term" value="C:outer membrane-bounded periplasmic space"/>
    <property type="evidence" value="ECO:0007669"/>
    <property type="project" value="TreeGrafter"/>
</dbReference>
<dbReference type="AlphaFoldDB" id="G5GF05"/>
<keyword evidence="7" id="KW-1133">Transmembrane helix</keyword>
<dbReference type="SMART" id="SM00245">
    <property type="entry name" value="TSPc"/>
    <property type="match status" value="1"/>
</dbReference>
<dbReference type="PROSITE" id="PS50106">
    <property type="entry name" value="PDZ"/>
    <property type="match status" value="1"/>
</dbReference>
<dbReference type="eggNOG" id="COG0793">
    <property type="taxonomic scope" value="Bacteria"/>
</dbReference>
<name>G5GF05_9FIRM</name>
<dbReference type="GO" id="GO:0007165">
    <property type="term" value="P:signal transduction"/>
    <property type="evidence" value="ECO:0007669"/>
    <property type="project" value="TreeGrafter"/>
</dbReference>
<evidence type="ECO:0000313" key="9">
    <source>
        <dbReference type="EMBL" id="EHI56696.1"/>
    </source>
</evidence>
<proteinExistence type="inferred from homology"/>
<dbReference type="Pfam" id="PF17820">
    <property type="entry name" value="PDZ_6"/>
    <property type="match status" value="1"/>
</dbReference>
<dbReference type="Pfam" id="PF03572">
    <property type="entry name" value="Peptidase_S41"/>
    <property type="match status" value="1"/>
</dbReference>
<evidence type="ECO:0000259" key="8">
    <source>
        <dbReference type="PROSITE" id="PS50106"/>
    </source>
</evidence>
<feature type="domain" description="PDZ" evidence="8">
    <location>
        <begin position="212"/>
        <end position="275"/>
    </location>
</feature>
<keyword evidence="10" id="KW-1185">Reference proteome</keyword>
<dbReference type="InterPro" id="IPR004447">
    <property type="entry name" value="Peptidase_S41A"/>
</dbReference>
<evidence type="ECO:0000256" key="4">
    <source>
        <dbReference type="ARBA" id="ARBA00022825"/>
    </source>
</evidence>
<dbReference type="InterPro" id="IPR036034">
    <property type="entry name" value="PDZ_sf"/>
</dbReference>
<dbReference type="SUPFAM" id="SSF52096">
    <property type="entry name" value="ClpP/crotonase"/>
    <property type="match status" value="1"/>
</dbReference>
<dbReference type="SMART" id="SM00228">
    <property type="entry name" value="PDZ"/>
    <property type="match status" value="1"/>
</dbReference>
<dbReference type="Gene3D" id="3.30.750.44">
    <property type="match status" value="1"/>
</dbReference>